<evidence type="ECO:0000313" key="1">
    <source>
        <dbReference type="EMBL" id="DAD97126.1"/>
    </source>
</evidence>
<name>A0A8S5NQV7_9CAUD</name>
<proteinExistence type="predicted"/>
<reference evidence="1" key="1">
    <citation type="journal article" date="2021" name="Proc. Natl. Acad. Sci. U.S.A.">
        <title>A Catalog of Tens of Thousands of Viruses from Human Metagenomes Reveals Hidden Associations with Chronic Diseases.</title>
        <authorList>
            <person name="Tisza M.J."/>
            <person name="Buck C.B."/>
        </authorList>
    </citation>
    <scope>NUCLEOTIDE SEQUENCE</scope>
    <source>
        <strain evidence="1">CteIs11</strain>
    </source>
</reference>
<accession>A0A8S5NQV7</accession>
<sequence length="115" mass="12166">MTLNTEKLTSFAQAVGTDIKDIKTQLANKAEKSEIGAGGITQEQLNTAIQGVKTAILGEGVPEDLDTLKEIAEKISAGSSSDGAIVSKMTELGQKFTDLETTDFVQIYNSAKNSL</sequence>
<protein>
    <submittedName>
        <fullName evidence="1">Uncharacterized protein</fullName>
    </submittedName>
</protein>
<dbReference type="EMBL" id="BK015231">
    <property type="protein sequence ID" value="DAD97126.1"/>
    <property type="molecule type" value="Genomic_DNA"/>
</dbReference>
<organism evidence="1">
    <name type="scientific">Siphoviridae sp. cteIs11</name>
    <dbReference type="NCBI Taxonomy" id="2826403"/>
    <lineage>
        <taxon>Viruses</taxon>
        <taxon>Duplodnaviria</taxon>
        <taxon>Heunggongvirae</taxon>
        <taxon>Uroviricota</taxon>
        <taxon>Caudoviricetes</taxon>
    </lineage>
</organism>